<dbReference type="Pfam" id="PF02347">
    <property type="entry name" value="GDC-P"/>
    <property type="match status" value="1"/>
</dbReference>
<dbReference type="InterPro" id="IPR015421">
    <property type="entry name" value="PyrdxlP-dep_Trfase_major"/>
</dbReference>
<organism evidence="5">
    <name type="scientific">Anisakis simplex</name>
    <name type="common">Herring worm</name>
    <dbReference type="NCBI Taxonomy" id="6269"/>
    <lineage>
        <taxon>Eukaryota</taxon>
        <taxon>Metazoa</taxon>
        <taxon>Ecdysozoa</taxon>
        <taxon>Nematoda</taxon>
        <taxon>Chromadorea</taxon>
        <taxon>Rhabditida</taxon>
        <taxon>Spirurina</taxon>
        <taxon>Ascaridomorpha</taxon>
        <taxon>Ascaridoidea</taxon>
        <taxon>Anisakidae</taxon>
        <taxon>Anisakis</taxon>
        <taxon>Anisakis simplex complex</taxon>
    </lineage>
</organism>
<protein>
    <submittedName>
        <fullName evidence="5">Glycine dehydrogenase (decarboxylating), mitochondrial (inferred by orthology to a human protein)</fullName>
    </submittedName>
</protein>
<dbReference type="GO" id="GO:0004375">
    <property type="term" value="F:glycine dehydrogenase (decarboxylating) activity"/>
    <property type="evidence" value="ECO:0007669"/>
    <property type="project" value="InterPro"/>
</dbReference>
<evidence type="ECO:0000313" key="3">
    <source>
        <dbReference type="EMBL" id="VDK24802.1"/>
    </source>
</evidence>
<evidence type="ECO:0000256" key="1">
    <source>
        <dbReference type="ARBA" id="ARBA00023002"/>
    </source>
</evidence>
<feature type="domain" description="Glycine cleavage system P-protein N-terminal" evidence="2">
    <location>
        <begin position="1"/>
        <end position="124"/>
    </location>
</feature>
<dbReference type="InterPro" id="IPR049315">
    <property type="entry name" value="GDC-P_N"/>
</dbReference>
<dbReference type="OrthoDB" id="6537869at2759"/>
<dbReference type="AlphaFoldDB" id="A0A0M3JC40"/>
<evidence type="ECO:0000313" key="4">
    <source>
        <dbReference type="Proteomes" id="UP000267096"/>
    </source>
</evidence>
<dbReference type="EMBL" id="UYRR01009272">
    <property type="protein sequence ID" value="VDK24802.1"/>
    <property type="molecule type" value="Genomic_DNA"/>
</dbReference>
<evidence type="ECO:0000313" key="5">
    <source>
        <dbReference type="WBParaSite" id="ASIM_0000517001-mRNA-1"/>
    </source>
</evidence>
<dbReference type="GO" id="GO:0005739">
    <property type="term" value="C:mitochondrion"/>
    <property type="evidence" value="ECO:0007669"/>
    <property type="project" value="TreeGrafter"/>
</dbReference>
<dbReference type="Proteomes" id="UP000267096">
    <property type="component" value="Unassembled WGS sequence"/>
</dbReference>
<dbReference type="GO" id="GO:0005960">
    <property type="term" value="C:glycine cleavage complex"/>
    <property type="evidence" value="ECO:0007669"/>
    <property type="project" value="TreeGrafter"/>
</dbReference>
<reference evidence="3 4" key="2">
    <citation type="submission" date="2018-11" db="EMBL/GenBank/DDBJ databases">
        <authorList>
            <consortium name="Pathogen Informatics"/>
        </authorList>
    </citation>
    <scope>NUCLEOTIDE SEQUENCE [LARGE SCALE GENOMIC DNA]</scope>
</reference>
<reference evidence="5" key="1">
    <citation type="submission" date="2017-02" db="UniProtKB">
        <authorList>
            <consortium name="WormBaseParasite"/>
        </authorList>
    </citation>
    <scope>IDENTIFICATION</scope>
</reference>
<dbReference type="PANTHER" id="PTHR11773">
    <property type="entry name" value="GLYCINE DEHYDROGENASE, DECARBOXYLATING"/>
    <property type="match status" value="1"/>
</dbReference>
<dbReference type="PANTHER" id="PTHR11773:SF1">
    <property type="entry name" value="GLYCINE DEHYDROGENASE (DECARBOXYLATING), MITOCHONDRIAL"/>
    <property type="match status" value="1"/>
</dbReference>
<evidence type="ECO:0000259" key="2">
    <source>
        <dbReference type="Pfam" id="PF02347"/>
    </source>
</evidence>
<sequence length="143" mass="15699">MIRSPGDLGADVAIGNSQRFGIPLGFGGPHAAFMAVKKLDKRNSLARAMPGRVIGVSKGMDNEVAYRLALQTREQHIRRDKATSNICTAQALLANMAAMYAIYHGPQRLTTIARNIHKTTAYIQLRQFISLSNFEFLLLLIGS</sequence>
<dbReference type="InterPro" id="IPR020581">
    <property type="entry name" value="GDC_P"/>
</dbReference>
<accession>A0A0M3JC40</accession>
<dbReference type="Gene3D" id="3.40.640.10">
    <property type="entry name" value="Type I PLP-dependent aspartate aminotransferase-like (Major domain)"/>
    <property type="match status" value="1"/>
</dbReference>
<dbReference type="InterPro" id="IPR015424">
    <property type="entry name" value="PyrdxlP-dep_Trfase"/>
</dbReference>
<name>A0A0M3JC40_ANISI</name>
<dbReference type="SUPFAM" id="SSF53383">
    <property type="entry name" value="PLP-dependent transferases"/>
    <property type="match status" value="1"/>
</dbReference>
<dbReference type="WBParaSite" id="ASIM_0000517001-mRNA-1">
    <property type="protein sequence ID" value="ASIM_0000517001-mRNA-1"/>
    <property type="gene ID" value="ASIM_0000517001"/>
</dbReference>
<dbReference type="GO" id="GO:0030170">
    <property type="term" value="F:pyridoxal phosphate binding"/>
    <property type="evidence" value="ECO:0007669"/>
    <property type="project" value="TreeGrafter"/>
</dbReference>
<keyword evidence="4" id="KW-1185">Reference proteome</keyword>
<proteinExistence type="predicted"/>
<gene>
    <name evidence="3" type="ORF">ASIM_LOCUS4975</name>
</gene>
<keyword evidence="1" id="KW-0560">Oxidoreductase</keyword>
<dbReference type="GO" id="GO:0016594">
    <property type="term" value="F:glycine binding"/>
    <property type="evidence" value="ECO:0007669"/>
    <property type="project" value="TreeGrafter"/>
</dbReference>
<dbReference type="GO" id="GO:0019464">
    <property type="term" value="P:glycine decarboxylation via glycine cleavage system"/>
    <property type="evidence" value="ECO:0007669"/>
    <property type="project" value="TreeGrafter"/>
</dbReference>